<comment type="caution">
    <text evidence="8">The sequence shown here is derived from an EMBL/GenBank/DDBJ whole genome shotgun (WGS) entry which is preliminary data.</text>
</comment>
<evidence type="ECO:0000256" key="3">
    <source>
        <dbReference type="ARBA" id="ARBA00022574"/>
    </source>
</evidence>
<accession>A0ABP1Q906</accession>
<reference evidence="8 9" key="1">
    <citation type="submission" date="2024-08" db="EMBL/GenBank/DDBJ databases">
        <authorList>
            <person name="Cucini C."/>
            <person name="Frati F."/>
        </authorList>
    </citation>
    <scope>NUCLEOTIDE SEQUENCE [LARGE SCALE GENOMIC DNA]</scope>
</reference>
<keyword evidence="5" id="KW-0539">Nucleus</keyword>
<dbReference type="Pfam" id="PF00400">
    <property type="entry name" value="WD40"/>
    <property type="match status" value="2"/>
</dbReference>
<protein>
    <recommendedName>
        <fullName evidence="7">Anaphase-promoting complex subunit 4-like WD40 domain-containing protein</fullName>
    </recommendedName>
</protein>
<dbReference type="Pfam" id="PF12894">
    <property type="entry name" value="ANAPC4_WD40"/>
    <property type="match status" value="1"/>
</dbReference>
<evidence type="ECO:0000256" key="5">
    <source>
        <dbReference type="ARBA" id="ARBA00023242"/>
    </source>
</evidence>
<keyword evidence="3 6" id="KW-0853">WD repeat</keyword>
<proteinExistence type="inferred from homology"/>
<dbReference type="InterPro" id="IPR001680">
    <property type="entry name" value="WD40_rpt"/>
</dbReference>
<dbReference type="SUPFAM" id="SSF50978">
    <property type="entry name" value="WD40 repeat-like"/>
    <property type="match status" value="1"/>
</dbReference>
<keyword evidence="9" id="KW-1185">Reference proteome</keyword>
<feature type="repeat" description="WD" evidence="6">
    <location>
        <begin position="46"/>
        <end position="87"/>
    </location>
</feature>
<dbReference type="PANTHER" id="PTHR19861">
    <property type="entry name" value="WD40 REPEAT PROTEIN SWD2"/>
    <property type="match status" value="1"/>
</dbReference>
<dbReference type="PROSITE" id="PS50294">
    <property type="entry name" value="WD_REPEATS_REGION"/>
    <property type="match status" value="1"/>
</dbReference>
<dbReference type="InterPro" id="IPR015943">
    <property type="entry name" value="WD40/YVTN_repeat-like_dom_sf"/>
</dbReference>
<dbReference type="InterPro" id="IPR024977">
    <property type="entry name" value="Apc4-like_WD40_dom"/>
</dbReference>
<dbReference type="PROSITE" id="PS50082">
    <property type="entry name" value="WD_REPEATS_2"/>
    <property type="match status" value="3"/>
</dbReference>
<dbReference type="EMBL" id="CAXLJM020000024">
    <property type="protein sequence ID" value="CAL8090265.1"/>
    <property type="molecule type" value="Genomic_DNA"/>
</dbReference>
<comment type="subcellular location">
    <subcellularLocation>
        <location evidence="1">Nucleus</location>
    </subcellularLocation>
</comment>
<feature type="repeat" description="WD" evidence="6">
    <location>
        <begin position="277"/>
        <end position="306"/>
    </location>
</feature>
<evidence type="ECO:0000256" key="2">
    <source>
        <dbReference type="ARBA" id="ARBA00005616"/>
    </source>
</evidence>
<feature type="domain" description="Anaphase-promoting complex subunit 4-like WD40" evidence="7">
    <location>
        <begin position="47"/>
        <end position="101"/>
    </location>
</feature>
<dbReference type="InterPro" id="IPR036322">
    <property type="entry name" value="WD40_repeat_dom_sf"/>
</dbReference>
<gene>
    <name evidence="8" type="ORF">ODALV1_LOCUS7594</name>
</gene>
<evidence type="ECO:0000313" key="9">
    <source>
        <dbReference type="Proteomes" id="UP001642540"/>
    </source>
</evidence>
<dbReference type="Proteomes" id="UP001642540">
    <property type="component" value="Unassembled WGS sequence"/>
</dbReference>
<evidence type="ECO:0000256" key="6">
    <source>
        <dbReference type="PROSITE-ProRule" id="PRU00221"/>
    </source>
</evidence>
<name>A0ABP1Q906_9HEXA</name>
<evidence type="ECO:0000256" key="4">
    <source>
        <dbReference type="ARBA" id="ARBA00022737"/>
    </source>
</evidence>
<dbReference type="SMART" id="SM00320">
    <property type="entry name" value="WD40"/>
    <property type="match status" value="6"/>
</dbReference>
<sequence>MDAGLLGLLCSQGPAPKAEDVAGEKGEDAIELVDQVVCGLRVAKVFRENTETINSVDFNSGGDLMISAADDDQIIIYDCENGTIKRNLKSKKYGVSMIRFTHSRNTVIHGSTKIDDTIRYLSLYDNKYIRYFSGHTNKVTSLCMSATDDLFLSASLDKTLQLWDLRSPNCEGMMHLQGKPIAAFDPEGLIFAAGMNSECIKLYDLRSFDKGPFSSFRLPHEKYEWASLHFSPNGKQIMLTITGSSMIRIIDAFGGTPLHSMADHKPTQSTYSPQACYSPDSKYIFMGAEDGKIHVWNVETGHKVIILNGDHPRPLTCVQFNPKYMMMASACTDMSFWLPKAQTQSKIP</sequence>
<dbReference type="InterPro" id="IPR037867">
    <property type="entry name" value="Swd2/WDR82"/>
</dbReference>
<comment type="similarity">
    <text evidence="2">Belongs to the WD repeat SWD2 family.</text>
</comment>
<evidence type="ECO:0000259" key="7">
    <source>
        <dbReference type="Pfam" id="PF12894"/>
    </source>
</evidence>
<dbReference type="Gene3D" id="2.130.10.10">
    <property type="entry name" value="YVTN repeat-like/Quinoprotein amine dehydrogenase"/>
    <property type="match status" value="1"/>
</dbReference>
<keyword evidence="4" id="KW-0677">Repeat</keyword>
<dbReference type="CDD" id="cd00200">
    <property type="entry name" value="WD40"/>
    <property type="match status" value="1"/>
</dbReference>
<dbReference type="InterPro" id="IPR019775">
    <property type="entry name" value="WD40_repeat_CS"/>
</dbReference>
<dbReference type="PROSITE" id="PS00678">
    <property type="entry name" value="WD_REPEATS_1"/>
    <property type="match status" value="1"/>
</dbReference>
<evidence type="ECO:0000313" key="8">
    <source>
        <dbReference type="EMBL" id="CAL8090265.1"/>
    </source>
</evidence>
<feature type="repeat" description="WD" evidence="6">
    <location>
        <begin position="132"/>
        <end position="167"/>
    </location>
</feature>
<organism evidence="8 9">
    <name type="scientific">Orchesella dallaii</name>
    <dbReference type="NCBI Taxonomy" id="48710"/>
    <lineage>
        <taxon>Eukaryota</taxon>
        <taxon>Metazoa</taxon>
        <taxon>Ecdysozoa</taxon>
        <taxon>Arthropoda</taxon>
        <taxon>Hexapoda</taxon>
        <taxon>Collembola</taxon>
        <taxon>Entomobryomorpha</taxon>
        <taxon>Entomobryoidea</taxon>
        <taxon>Orchesellidae</taxon>
        <taxon>Orchesellinae</taxon>
        <taxon>Orchesella</taxon>
    </lineage>
</organism>
<evidence type="ECO:0000256" key="1">
    <source>
        <dbReference type="ARBA" id="ARBA00004123"/>
    </source>
</evidence>
<dbReference type="PANTHER" id="PTHR19861:SF0">
    <property type="entry name" value="WD REPEAT-CONTAINING PROTEIN 82"/>
    <property type="match status" value="1"/>
</dbReference>